<organism evidence="1 2">
    <name type="scientific">Boeremia exigua</name>
    <dbReference type="NCBI Taxonomy" id="749465"/>
    <lineage>
        <taxon>Eukaryota</taxon>
        <taxon>Fungi</taxon>
        <taxon>Dikarya</taxon>
        <taxon>Ascomycota</taxon>
        <taxon>Pezizomycotina</taxon>
        <taxon>Dothideomycetes</taxon>
        <taxon>Pleosporomycetidae</taxon>
        <taxon>Pleosporales</taxon>
        <taxon>Pleosporineae</taxon>
        <taxon>Didymellaceae</taxon>
        <taxon>Boeremia</taxon>
    </lineage>
</organism>
<protein>
    <submittedName>
        <fullName evidence="1">Uncharacterized protein</fullName>
    </submittedName>
</protein>
<sequence length="235" mass="25408">MGVPSPHASPAAHRHHGARPPAAPAVADADARPQRHQWPRPPRPEPAVPAAPGTVDAVRRARHSVAVAAVVPFVGRDLGWRAQGRAEEEDVIHEEAHAVPGGQGDQGHHITEQVLGLRADKTRARAVPVLRRRHQDEHLPPAQLVDQETHRQAEQAAAPRGPRVQDEEPVDGGRPSGGEEEADPQAHWLGFQQGRREEVPIVDQGRRSFNSGGSSERRSSSQTGVGSRCTTHALY</sequence>
<comment type="caution">
    <text evidence="1">The sequence shown here is derived from an EMBL/GenBank/DDBJ whole genome shotgun (WGS) entry which is preliminary data.</text>
</comment>
<dbReference type="EMBL" id="JAPHNI010000443">
    <property type="protein sequence ID" value="KAJ8111034.1"/>
    <property type="molecule type" value="Genomic_DNA"/>
</dbReference>
<dbReference type="Proteomes" id="UP001153331">
    <property type="component" value="Unassembled WGS sequence"/>
</dbReference>
<name>A0ACC2I782_9PLEO</name>
<evidence type="ECO:0000313" key="2">
    <source>
        <dbReference type="Proteomes" id="UP001153331"/>
    </source>
</evidence>
<keyword evidence="2" id="KW-1185">Reference proteome</keyword>
<reference evidence="1" key="1">
    <citation type="submission" date="2022-11" db="EMBL/GenBank/DDBJ databases">
        <title>Genome Sequence of Boeremia exigua.</title>
        <authorList>
            <person name="Buettner E."/>
        </authorList>
    </citation>
    <scope>NUCLEOTIDE SEQUENCE</scope>
    <source>
        <strain evidence="1">CU02</strain>
    </source>
</reference>
<proteinExistence type="predicted"/>
<evidence type="ECO:0000313" key="1">
    <source>
        <dbReference type="EMBL" id="KAJ8111034.1"/>
    </source>
</evidence>
<gene>
    <name evidence="1" type="ORF">OPT61_g6279</name>
</gene>
<accession>A0ACC2I782</accession>